<proteinExistence type="predicted"/>
<keyword evidence="2" id="KW-1185">Reference proteome</keyword>
<gene>
    <name evidence="1" type="ORF">DFH05DRAFT_1580990</name>
</gene>
<accession>A0A9W8NTB3</accession>
<comment type="caution">
    <text evidence="1">The sequence shown here is derived from an EMBL/GenBank/DDBJ whole genome shotgun (WGS) entry which is preliminary data.</text>
</comment>
<protein>
    <submittedName>
        <fullName evidence="1">Uncharacterized protein</fullName>
    </submittedName>
</protein>
<name>A0A9W8NTB3_9AGAR</name>
<evidence type="ECO:0000313" key="1">
    <source>
        <dbReference type="EMBL" id="KAJ3740425.1"/>
    </source>
</evidence>
<sequence>MQQEQIHCTLSWYSIKRRDCMLATIDEDKPGFQGLSAAQALLLFSFRHEKKTYPCALLHWFTMYGQRRDPKMGLWQVQPAFHDQAQQNPCLAVSLDVFKLFYVNKYADYHSNEIFF</sequence>
<reference evidence="1 2" key="1">
    <citation type="journal article" date="2023" name="Proc. Natl. Acad. Sci. U.S.A.">
        <title>A global phylogenomic analysis of the shiitake genus Lentinula.</title>
        <authorList>
            <person name="Sierra-Patev S."/>
            <person name="Min B."/>
            <person name="Naranjo-Ortiz M."/>
            <person name="Looney B."/>
            <person name="Konkel Z."/>
            <person name="Slot J.C."/>
            <person name="Sakamoto Y."/>
            <person name="Steenwyk J.L."/>
            <person name="Rokas A."/>
            <person name="Carro J."/>
            <person name="Camarero S."/>
            <person name="Ferreira P."/>
            <person name="Molpeceres G."/>
            <person name="Ruiz-Duenas F.J."/>
            <person name="Serrano A."/>
            <person name="Henrissat B."/>
            <person name="Drula E."/>
            <person name="Hughes K.W."/>
            <person name="Mata J.L."/>
            <person name="Ishikawa N.K."/>
            <person name="Vargas-Isla R."/>
            <person name="Ushijima S."/>
            <person name="Smith C.A."/>
            <person name="Donoghue J."/>
            <person name="Ahrendt S."/>
            <person name="Andreopoulos W."/>
            <person name="He G."/>
            <person name="LaButti K."/>
            <person name="Lipzen A."/>
            <person name="Ng V."/>
            <person name="Riley R."/>
            <person name="Sandor L."/>
            <person name="Barry K."/>
            <person name="Martinez A.T."/>
            <person name="Xiao Y."/>
            <person name="Gibbons J.G."/>
            <person name="Terashima K."/>
            <person name="Grigoriev I.V."/>
            <person name="Hibbett D."/>
        </authorList>
    </citation>
    <scope>NUCLEOTIDE SEQUENCE [LARGE SCALE GENOMIC DNA]</scope>
    <source>
        <strain evidence="1 2">TFB7810</strain>
    </source>
</reference>
<organism evidence="1 2">
    <name type="scientific">Lentinula detonsa</name>
    <dbReference type="NCBI Taxonomy" id="2804962"/>
    <lineage>
        <taxon>Eukaryota</taxon>
        <taxon>Fungi</taxon>
        <taxon>Dikarya</taxon>
        <taxon>Basidiomycota</taxon>
        <taxon>Agaricomycotina</taxon>
        <taxon>Agaricomycetes</taxon>
        <taxon>Agaricomycetidae</taxon>
        <taxon>Agaricales</taxon>
        <taxon>Marasmiineae</taxon>
        <taxon>Omphalotaceae</taxon>
        <taxon>Lentinula</taxon>
    </lineage>
</organism>
<dbReference type="AlphaFoldDB" id="A0A9W8NTB3"/>
<evidence type="ECO:0000313" key="2">
    <source>
        <dbReference type="Proteomes" id="UP001142393"/>
    </source>
</evidence>
<dbReference type="Proteomes" id="UP001142393">
    <property type="component" value="Unassembled WGS sequence"/>
</dbReference>
<dbReference type="EMBL" id="JANVFU010000014">
    <property type="protein sequence ID" value="KAJ3740425.1"/>
    <property type="molecule type" value="Genomic_DNA"/>
</dbReference>